<comment type="caution">
    <text evidence="2">The sequence shown here is derived from an EMBL/GenBank/DDBJ whole genome shotgun (WGS) entry which is preliminary data.</text>
</comment>
<dbReference type="Pfam" id="PF00535">
    <property type="entry name" value="Glycos_transf_2"/>
    <property type="match status" value="1"/>
</dbReference>
<organism evidence="2 3">
    <name type="scientific">Methanocaldococcus villosus KIN24-T80</name>
    <dbReference type="NCBI Taxonomy" id="1069083"/>
    <lineage>
        <taxon>Archaea</taxon>
        <taxon>Methanobacteriati</taxon>
        <taxon>Methanobacteriota</taxon>
        <taxon>Methanomada group</taxon>
        <taxon>Methanococci</taxon>
        <taxon>Methanococcales</taxon>
        <taxon>Methanocaldococcaceae</taxon>
        <taxon>Methanocaldococcus</taxon>
    </lineage>
</organism>
<dbReference type="STRING" id="1069083.GCA_000371805_01335"/>
<accession>N6UV38</accession>
<keyword evidence="3" id="KW-1185">Reference proteome</keyword>
<dbReference type="PANTHER" id="PTHR43630">
    <property type="entry name" value="POLY-BETA-1,6-N-ACETYL-D-GLUCOSAMINE SYNTHASE"/>
    <property type="match status" value="1"/>
</dbReference>
<dbReference type="Proteomes" id="UP000053695">
    <property type="component" value="Unassembled WGS sequence"/>
</dbReference>
<dbReference type="AlphaFoldDB" id="N6UV38"/>
<dbReference type="OrthoDB" id="64615at2157"/>
<feature type="domain" description="Glycosyltransferase 2-like" evidence="1">
    <location>
        <begin position="12"/>
        <end position="122"/>
    </location>
</feature>
<evidence type="ECO:0000313" key="3">
    <source>
        <dbReference type="Proteomes" id="UP000053695"/>
    </source>
</evidence>
<evidence type="ECO:0000259" key="1">
    <source>
        <dbReference type="Pfam" id="PF00535"/>
    </source>
</evidence>
<dbReference type="InterPro" id="IPR001173">
    <property type="entry name" value="Glyco_trans_2-like"/>
</dbReference>
<protein>
    <submittedName>
        <fullName evidence="2">Glycosyl transferase family protein</fullName>
    </submittedName>
</protein>
<gene>
    <name evidence="2" type="ORF">J422_03493</name>
</gene>
<proteinExistence type="predicted"/>
<reference evidence="2 3" key="1">
    <citation type="journal article" date="2013" name="Genome Announc.">
        <title>Draft Genome Sequence of a Highly Flagellated, Fast-Swimming Archaeon, Methanocaldococcus villosus Strain KIN24-T80 (DSM 22612).</title>
        <authorList>
            <person name="Thennarasu S."/>
            <person name="Polireddy D."/>
            <person name="Antony A."/>
            <person name="Yada M.R."/>
            <person name="Algarawi S."/>
            <person name="Sivakumar N."/>
        </authorList>
    </citation>
    <scope>NUCLEOTIDE SEQUENCE [LARGE SCALE GENOMIC DNA]</scope>
    <source>
        <strain evidence="2 3">KIN24-T80</strain>
    </source>
</reference>
<dbReference type="Gene3D" id="3.90.550.10">
    <property type="entry name" value="Spore Coat Polysaccharide Biosynthesis Protein SpsA, Chain A"/>
    <property type="match status" value="1"/>
</dbReference>
<dbReference type="PATRIC" id="fig|1069083.5.peg.681"/>
<name>N6UV38_9EURY</name>
<dbReference type="InterPro" id="IPR029044">
    <property type="entry name" value="Nucleotide-diphossugar_trans"/>
</dbReference>
<dbReference type="GO" id="GO:0016740">
    <property type="term" value="F:transferase activity"/>
    <property type="evidence" value="ECO:0007669"/>
    <property type="project" value="UniProtKB-KW"/>
</dbReference>
<sequence length="287" mass="33114">MSLSKEECPLVSVVIPTYNSEKTIGICLESIKNQTYKNIEIIVVDKFSDDNTVKIAKKYTDKVFVINAKERSEQLNFGVKMAKGKYIYRVDSDFVLEPTVIEEAVKKCEEEGYDAVCIHNTSDPTISFWAKVRKLERDCYEDDKLNVAARFIRKDAFENVGGFDENLVAAEDYDLHNRLLRAGYKIGRIKSKEIHIGEPKSLWEIIKKHYYYGKTLPKFVEKNKGRGIKQLSPIRPAYLKHWKKFVKHPVLTLGFIIYQISRYGAAGIGYIVGKMKFIFFNRANNVD</sequence>
<dbReference type="SUPFAM" id="SSF53448">
    <property type="entry name" value="Nucleotide-diphospho-sugar transferases"/>
    <property type="match status" value="1"/>
</dbReference>
<dbReference type="RefSeq" id="WP_004591150.1">
    <property type="nucleotide sequence ID" value="NZ_APMM01000022.1"/>
</dbReference>
<dbReference type="EMBL" id="APMM01000022">
    <property type="protein sequence ID" value="ENN96229.1"/>
    <property type="molecule type" value="Genomic_DNA"/>
</dbReference>
<dbReference type="PANTHER" id="PTHR43630:SF2">
    <property type="entry name" value="GLYCOSYLTRANSFERASE"/>
    <property type="match status" value="1"/>
</dbReference>
<keyword evidence="2" id="KW-0808">Transferase</keyword>
<evidence type="ECO:0000313" key="2">
    <source>
        <dbReference type="EMBL" id="ENN96229.1"/>
    </source>
</evidence>